<dbReference type="SUPFAM" id="SSF52096">
    <property type="entry name" value="ClpP/crotonase"/>
    <property type="match status" value="1"/>
</dbReference>
<accession>X0X8W1</accession>
<feature type="non-terminal residue" evidence="5">
    <location>
        <position position="1"/>
    </location>
</feature>
<dbReference type="GO" id="GO:0005829">
    <property type="term" value="C:cytosol"/>
    <property type="evidence" value="ECO:0007669"/>
    <property type="project" value="TreeGrafter"/>
</dbReference>
<dbReference type="InterPro" id="IPR045004">
    <property type="entry name" value="ECH_dom"/>
</dbReference>
<dbReference type="EMBL" id="BARS01046689">
    <property type="protein sequence ID" value="GAG31867.1"/>
    <property type="molecule type" value="Genomic_DNA"/>
</dbReference>
<dbReference type="InterPro" id="IPR032259">
    <property type="entry name" value="HIBYL-CoA-H"/>
</dbReference>
<feature type="non-terminal residue" evidence="5">
    <location>
        <position position="246"/>
    </location>
</feature>
<dbReference type="AlphaFoldDB" id="X0X8W1"/>
<keyword evidence="3" id="KW-0378">Hydrolase</keyword>
<dbReference type="InterPro" id="IPR029045">
    <property type="entry name" value="ClpP/crotonase-like_dom_sf"/>
</dbReference>
<proteinExistence type="predicted"/>
<dbReference type="GO" id="GO:0006574">
    <property type="term" value="P:L-valine catabolic process"/>
    <property type="evidence" value="ECO:0007669"/>
    <property type="project" value="TreeGrafter"/>
</dbReference>
<evidence type="ECO:0000256" key="1">
    <source>
        <dbReference type="ARBA" id="ARBA00001709"/>
    </source>
</evidence>
<feature type="domain" description="Enoyl-CoA hydratase/isomerase" evidence="4">
    <location>
        <begin position="8"/>
        <end position="245"/>
    </location>
</feature>
<evidence type="ECO:0000313" key="5">
    <source>
        <dbReference type="EMBL" id="GAG31867.1"/>
    </source>
</evidence>
<reference evidence="5" key="1">
    <citation type="journal article" date="2014" name="Front. Microbiol.">
        <title>High frequency of phylogenetically diverse reductive dehalogenase-homologous genes in deep subseafloor sedimentary metagenomes.</title>
        <authorList>
            <person name="Kawai M."/>
            <person name="Futagami T."/>
            <person name="Toyoda A."/>
            <person name="Takaki Y."/>
            <person name="Nishi S."/>
            <person name="Hori S."/>
            <person name="Arai W."/>
            <person name="Tsubouchi T."/>
            <person name="Morono Y."/>
            <person name="Uchiyama I."/>
            <person name="Ito T."/>
            <person name="Fujiyama A."/>
            <person name="Inagaki F."/>
            <person name="Takami H."/>
        </authorList>
    </citation>
    <scope>NUCLEOTIDE SEQUENCE</scope>
    <source>
        <strain evidence="5">Expedition CK06-06</strain>
    </source>
</reference>
<protein>
    <recommendedName>
        <fullName evidence="2">3-hydroxyisobutyryl-CoA hydrolase</fullName>
        <ecNumber evidence="2">3.1.2.4</ecNumber>
    </recommendedName>
</protein>
<dbReference type="PANTHER" id="PTHR43176">
    <property type="entry name" value="3-HYDROXYISOBUTYRYL-COA HYDROLASE-RELATED"/>
    <property type="match status" value="1"/>
</dbReference>
<dbReference type="GO" id="GO:0003860">
    <property type="term" value="F:3-hydroxyisobutyryl-CoA hydrolase activity"/>
    <property type="evidence" value="ECO:0007669"/>
    <property type="project" value="UniProtKB-EC"/>
</dbReference>
<organism evidence="5">
    <name type="scientific">marine sediment metagenome</name>
    <dbReference type="NCBI Taxonomy" id="412755"/>
    <lineage>
        <taxon>unclassified sequences</taxon>
        <taxon>metagenomes</taxon>
        <taxon>ecological metagenomes</taxon>
    </lineage>
</organism>
<evidence type="ECO:0000259" key="4">
    <source>
        <dbReference type="Pfam" id="PF16113"/>
    </source>
</evidence>
<comment type="catalytic activity">
    <reaction evidence="1">
        <text>3-hydroxy-2-methylpropanoyl-CoA + H2O = 3-hydroxy-2-methylpropanoate + CoA + H(+)</text>
        <dbReference type="Rhea" id="RHEA:20888"/>
        <dbReference type="ChEBI" id="CHEBI:11805"/>
        <dbReference type="ChEBI" id="CHEBI:15377"/>
        <dbReference type="ChEBI" id="CHEBI:15378"/>
        <dbReference type="ChEBI" id="CHEBI:57287"/>
        <dbReference type="ChEBI" id="CHEBI:57340"/>
        <dbReference type="EC" id="3.1.2.4"/>
    </reaction>
</comment>
<evidence type="ECO:0000256" key="2">
    <source>
        <dbReference type="ARBA" id="ARBA00011915"/>
    </source>
</evidence>
<dbReference type="Gene3D" id="3.90.226.10">
    <property type="entry name" value="2-enoyl-CoA Hydratase, Chain A, domain 1"/>
    <property type="match status" value="1"/>
</dbReference>
<dbReference type="Pfam" id="PF16113">
    <property type="entry name" value="ECH_2"/>
    <property type="match status" value="1"/>
</dbReference>
<dbReference type="EC" id="3.1.2.4" evidence="2"/>
<dbReference type="PANTHER" id="PTHR43176:SF3">
    <property type="entry name" value="3-HYDROXYISOBUTYRYL-COA HYDROLASE, MITOCHONDRIAL"/>
    <property type="match status" value="1"/>
</dbReference>
<evidence type="ECO:0000256" key="3">
    <source>
        <dbReference type="ARBA" id="ARBA00022801"/>
    </source>
</evidence>
<name>X0X8W1_9ZZZZ</name>
<gene>
    <name evidence="5" type="ORF">S01H1_70231</name>
</gene>
<sequence length="246" mass="27458">PLRPDLILKEEYDLLLRLHRFPKPVIVIADGITMGAGLGLAAAADLVVATERTRMSMPETRIGFIPDVGSTGWMFAKCPPGYPEYLGLTGYEMVGAEAVRVGFATQLTGSSRLPEMITVLEGYSDGLPLIRTEAARELTLLLSSFFENNIPVRTEMDDWVATYFADQSSITDIMASLRQCSIQMNLCEEVFQRLADRSPTAVVLTLMLLRHNEHRPLEEVFQAELRGARFILNHPDYVEGVRARLL</sequence>
<comment type="caution">
    <text evidence="5">The sequence shown here is derived from an EMBL/GenBank/DDBJ whole genome shotgun (WGS) entry which is preliminary data.</text>
</comment>